<accession>A0ABW3N4T1</accession>
<dbReference type="PROSITE" id="PS51257">
    <property type="entry name" value="PROKAR_LIPOPROTEIN"/>
    <property type="match status" value="1"/>
</dbReference>
<proteinExistence type="predicted"/>
<sequence>MKYIYIYLIIILSSCQERNNSECDYIKNYYPNIYKADYEYNTGNYEKAFDYYDSAFSNCNALNTPLYYEIRKFARVSAMLNKNDLALEFIKKDIESGYTITSILNDSVFYDLFKTNNGKEFLRSYDSLRSRYISKVDLNFRKEMLEIWRLDQEFRQDPIKLDSIDSIHEPKLIDIFEKRGYPNRNLIGHPSIDGKFIDVSTILRHTDDSIRKNYFIPKLKEFVEDGSCPPNDLAVVVDWYYLRRGEKQIYGMYPITKENTISNLNLIDENRISIGLPTLEQIRKKDSLFSLNQ</sequence>
<protein>
    <recommendedName>
        <fullName evidence="3">Tetratricopeptide repeat protein</fullName>
    </recommendedName>
</protein>
<organism evidence="1 2">
    <name type="scientific">Winogradskyella litorisediminis</name>
    <dbReference type="NCBI Taxonomy" id="1156618"/>
    <lineage>
        <taxon>Bacteria</taxon>
        <taxon>Pseudomonadati</taxon>
        <taxon>Bacteroidota</taxon>
        <taxon>Flavobacteriia</taxon>
        <taxon>Flavobacteriales</taxon>
        <taxon>Flavobacteriaceae</taxon>
        <taxon>Winogradskyella</taxon>
    </lineage>
</organism>
<keyword evidence="2" id="KW-1185">Reference proteome</keyword>
<evidence type="ECO:0000313" key="1">
    <source>
        <dbReference type="EMBL" id="MFD1061620.1"/>
    </source>
</evidence>
<comment type="caution">
    <text evidence="1">The sequence shown here is derived from an EMBL/GenBank/DDBJ whole genome shotgun (WGS) entry which is preliminary data.</text>
</comment>
<dbReference type="RefSeq" id="WP_386126705.1">
    <property type="nucleotide sequence ID" value="NZ_JBHTJL010000001.1"/>
</dbReference>
<dbReference type="Proteomes" id="UP001597013">
    <property type="component" value="Unassembled WGS sequence"/>
</dbReference>
<name>A0ABW3N4T1_9FLAO</name>
<dbReference type="EMBL" id="JBHTJL010000001">
    <property type="protein sequence ID" value="MFD1061620.1"/>
    <property type="molecule type" value="Genomic_DNA"/>
</dbReference>
<gene>
    <name evidence="1" type="ORF">ACFQ1Q_00060</name>
</gene>
<reference evidence="2" key="1">
    <citation type="journal article" date="2019" name="Int. J. Syst. Evol. Microbiol.">
        <title>The Global Catalogue of Microorganisms (GCM) 10K type strain sequencing project: providing services to taxonomists for standard genome sequencing and annotation.</title>
        <authorList>
            <consortium name="The Broad Institute Genomics Platform"/>
            <consortium name="The Broad Institute Genome Sequencing Center for Infectious Disease"/>
            <person name="Wu L."/>
            <person name="Ma J."/>
        </authorList>
    </citation>
    <scope>NUCLEOTIDE SEQUENCE [LARGE SCALE GENOMIC DNA]</scope>
    <source>
        <strain evidence="2">CCUG 62215</strain>
    </source>
</reference>
<evidence type="ECO:0000313" key="2">
    <source>
        <dbReference type="Proteomes" id="UP001597013"/>
    </source>
</evidence>
<evidence type="ECO:0008006" key="3">
    <source>
        <dbReference type="Google" id="ProtNLM"/>
    </source>
</evidence>